<organism evidence="1 2">
    <name type="scientific">Guyanagaster necrorhizus</name>
    <dbReference type="NCBI Taxonomy" id="856835"/>
    <lineage>
        <taxon>Eukaryota</taxon>
        <taxon>Fungi</taxon>
        <taxon>Dikarya</taxon>
        <taxon>Basidiomycota</taxon>
        <taxon>Agaricomycotina</taxon>
        <taxon>Agaricomycetes</taxon>
        <taxon>Agaricomycetidae</taxon>
        <taxon>Agaricales</taxon>
        <taxon>Marasmiineae</taxon>
        <taxon>Physalacriaceae</taxon>
        <taxon>Guyanagaster</taxon>
    </lineage>
</organism>
<dbReference type="Proteomes" id="UP000812287">
    <property type="component" value="Unassembled WGS sequence"/>
</dbReference>
<dbReference type="GeneID" id="66109857"/>
<dbReference type="CDD" id="cd21037">
    <property type="entry name" value="MLKL_NTD"/>
    <property type="match status" value="1"/>
</dbReference>
<dbReference type="AlphaFoldDB" id="A0A9P7VG61"/>
<evidence type="ECO:0000313" key="2">
    <source>
        <dbReference type="Proteomes" id="UP000812287"/>
    </source>
</evidence>
<proteinExistence type="predicted"/>
<comment type="caution">
    <text evidence="1">The sequence shown here is derived from an EMBL/GenBank/DDBJ whole genome shotgun (WGS) entry which is preliminary data.</text>
</comment>
<dbReference type="EMBL" id="MU250580">
    <property type="protein sequence ID" value="KAG7439945.1"/>
    <property type="molecule type" value="Genomic_DNA"/>
</dbReference>
<dbReference type="Gene3D" id="1.20.930.20">
    <property type="entry name" value="Adaptor protein Cbl, N-terminal domain"/>
    <property type="match status" value="1"/>
</dbReference>
<dbReference type="GO" id="GO:0007166">
    <property type="term" value="P:cell surface receptor signaling pathway"/>
    <property type="evidence" value="ECO:0007669"/>
    <property type="project" value="InterPro"/>
</dbReference>
<evidence type="ECO:0000313" key="1">
    <source>
        <dbReference type="EMBL" id="KAG7439945.1"/>
    </source>
</evidence>
<keyword evidence="2" id="KW-1185">Reference proteome</keyword>
<accession>A0A9P7VG61</accession>
<dbReference type="RefSeq" id="XP_043033445.1">
    <property type="nucleotide sequence ID" value="XM_043187560.1"/>
</dbReference>
<dbReference type="OrthoDB" id="3016173at2759"/>
<dbReference type="InterPro" id="IPR059179">
    <property type="entry name" value="MLKL-like_MCAfunc"/>
</dbReference>
<name>A0A9P7VG61_9AGAR</name>
<reference evidence="1" key="1">
    <citation type="submission" date="2020-11" db="EMBL/GenBank/DDBJ databases">
        <title>Adaptations for nitrogen fixation in a non-lichenized fungal sporocarp promotes dispersal by wood-feeding termites.</title>
        <authorList>
            <consortium name="DOE Joint Genome Institute"/>
            <person name="Koch R.A."/>
            <person name="Yoon G."/>
            <person name="Arayal U."/>
            <person name="Lail K."/>
            <person name="Amirebrahimi M."/>
            <person name="Labutti K."/>
            <person name="Lipzen A."/>
            <person name="Riley R."/>
            <person name="Barry K."/>
            <person name="Henrissat B."/>
            <person name="Grigoriev I.V."/>
            <person name="Herr J.R."/>
            <person name="Aime M.C."/>
        </authorList>
    </citation>
    <scope>NUCLEOTIDE SEQUENCE</scope>
    <source>
        <strain evidence="1">MCA 3950</strain>
    </source>
</reference>
<sequence>MAKKSRKKENSITRPTLVALKGIQAYIKSVAGLASTVLEIIDTASTNRKDIDEFVERIWNTITTLKTVADRYSRAGNGDVSDVQGVCDDFQQCLEEILSEMREIQKGSADKSRIMQYLMITDVRDKIDSFVQRAGNLQRDFDIYRDSRRNTCHCVVDSS</sequence>
<dbReference type="InterPro" id="IPR036537">
    <property type="entry name" value="Adaptor_Cbl_N_dom_sf"/>
</dbReference>
<protein>
    <submittedName>
        <fullName evidence="1">Uncharacterized protein</fullName>
    </submittedName>
</protein>
<gene>
    <name evidence="1" type="ORF">BT62DRAFT_938531</name>
</gene>